<dbReference type="PRINTS" id="PR00081">
    <property type="entry name" value="GDHRDH"/>
</dbReference>
<evidence type="ECO:0000256" key="3">
    <source>
        <dbReference type="ARBA" id="ARBA00023002"/>
    </source>
</evidence>
<keyword evidence="5" id="KW-1185">Reference proteome</keyword>
<dbReference type="InterPro" id="IPR036291">
    <property type="entry name" value="NAD(P)-bd_dom_sf"/>
</dbReference>
<dbReference type="InterPro" id="IPR002347">
    <property type="entry name" value="SDR_fam"/>
</dbReference>
<sequence length="268" mass="28737">MTHDKLNGSIHVPTQQLFNLHGKIAIVTGATGGIGLPVTVALAEAGASIVSIQVPRDINADALRIAVEATGQTFRYFECNLMDASSIKTCFTEIWDAGIVPDILFHAAGITHKSTVVETSVGTLDRVIDLNIKAAYLVCQAFGERLITLGRPGKVINIASMAADLVQEGVNVYSSSKAFVRSMTRGMSNEWARYGIQVNSVSPGWIATGMCRDMSQDADFHQYVVDRTSSGRWGQPEDLRGVVIFLASAASDFITGADILVDGGVLFR</sequence>
<dbReference type="AlphaFoldDB" id="A0A0N1NWA4"/>
<keyword evidence="2" id="KW-0521">NADP</keyword>
<dbReference type="Gene3D" id="3.40.50.720">
    <property type="entry name" value="NAD(P)-binding Rossmann-like Domain"/>
    <property type="match status" value="1"/>
</dbReference>
<evidence type="ECO:0000313" key="4">
    <source>
        <dbReference type="EMBL" id="KPI35625.1"/>
    </source>
</evidence>
<organism evidence="4 5">
    <name type="scientific">Cyphellophora attinorum</name>
    <dbReference type="NCBI Taxonomy" id="1664694"/>
    <lineage>
        <taxon>Eukaryota</taxon>
        <taxon>Fungi</taxon>
        <taxon>Dikarya</taxon>
        <taxon>Ascomycota</taxon>
        <taxon>Pezizomycotina</taxon>
        <taxon>Eurotiomycetes</taxon>
        <taxon>Chaetothyriomycetidae</taxon>
        <taxon>Chaetothyriales</taxon>
        <taxon>Cyphellophoraceae</taxon>
        <taxon>Cyphellophora</taxon>
    </lineage>
</organism>
<dbReference type="Proteomes" id="UP000038010">
    <property type="component" value="Unassembled WGS sequence"/>
</dbReference>
<comment type="similarity">
    <text evidence="1">Belongs to the short-chain dehydrogenases/reductases (SDR) family.</text>
</comment>
<reference evidence="4 5" key="1">
    <citation type="submission" date="2015-06" db="EMBL/GenBank/DDBJ databases">
        <title>Draft genome of the ant-associated black yeast Phialophora attae CBS 131958.</title>
        <authorList>
            <person name="Moreno L.F."/>
            <person name="Stielow B.J."/>
            <person name="de Hoog S."/>
            <person name="Vicente V.A."/>
            <person name="Weiss V.A."/>
            <person name="de Vries M."/>
            <person name="Cruz L.M."/>
            <person name="Souza E.M."/>
        </authorList>
    </citation>
    <scope>NUCLEOTIDE SEQUENCE [LARGE SCALE GENOMIC DNA]</scope>
    <source>
        <strain evidence="4 5">CBS 131958</strain>
    </source>
</reference>
<dbReference type="PANTHER" id="PTHR42760:SF115">
    <property type="entry name" value="3-OXOACYL-[ACYL-CARRIER-PROTEIN] REDUCTASE FABG"/>
    <property type="match status" value="1"/>
</dbReference>
<dbReference type="Pfam" id="PF13561">
    <property type="entry name" value="adh_short_C2"/>
    <property type="match status" value="1"/>
</dbReference>
<dbReference type="EMBL" id="LFJN01000038">
    <property type="protein sequence ID" value="KPI35625.1"/>
    <property type="molecule type" value="Genomic_DNA"/>
</dbReference>
<gene>
    <name evidence="4" type="ORF">AB675_4817</name>
</gene>
<dbReference type="GO" id="GO:0016616">
    <property type="term" value="F:oxidoreductase activity, acting on the CH-OH group of donors, NAD or NADP as acceptor"/>
    <property type="evidence" value="ECO:0007669"/>
    <property type="project" value="TreeGrafter"/>
</dbReference>
<dbReference type="FunFam" id="3.40.50.720:FF:000084">
    <property type="entry name" value="Short-chain dehydrogenase reductase"/>
    <property type="match status" value="1"/>
</dbReference>
<dbReference type="STRING" id="1664694.A0A0N1NWA4"/>
<proteinExistence type="inferred from homology"/>
<dbReference type="PRINTS" id="PR00080">
    <property type="entry name" value="SDRFAMILY"/>
</dbReference>
<evidence type="ECO:0000256" key="2">
    <source>
        <dbReference type="ARBA" id="ARBA00022857"/>
    </source>
</evidence>
<dbReference type="GeneID" id="28736861"/>
<accession>A0A0N1NWA4</accession>
<protein>
    <submittedName>
        <fullName evidence="4">2-dehydro-3-deoxy-D-gluconate 5-dehydrogenase</fullName>
    </submittedName>
</protein>
<comment type="caution">
    <text evidence="4">The sequence shown here is derived from an EMBL/GenBank/DDBJ whole genome shotgun (WGS) entry which is preliminary data.</text>
</comment>
<dbReference type="SUPFAM" id="SSF51735">
    <property type="entry name" value="NAD(P)-binding Rossmann-fold domains"/>
    <property type="match status" value="1"/>
</dbReference>
<dbReference type="PROSITE" id="PS00061">
    <property type="entry name" value="ADH_SHORT"/>
    <property type="match status" value="1"/>
</dbReference>
<dbReference type="VEuPathDB" id="FungiDB:AB675_4817"/>
<dbReference type="RefSeq" id="XP_017995588.1">
    <property type="nucleotide sequence ID" value="XM_018144981.1"/>
</dbReference>
<keyword evidence="3" id="KW-0560">Oxidoreductase</keyword>
<dbReference type="InterPro" id="IPR020904">
    <property type="entry name" value="Sc_DH/Rdtase_CS"/>
</dbReference>
<dbReference type="OrthoDB" id="37659at2759"/>
<evidence type="ECO:0000256" key="1">
    <source>
        <dbReference type="ARBA" id="ARBA00006484"/>
    </source>
</evidence>
<name>A0A0N1NWA4_9EURO</name>
<evidence type="ECO:0000313" key="5">
    <source>
        <dbReference type="Proteomes" id="UP000038010"/>
    </source>
</evidence>
<dbReference type="PANTHER" id="PTHR42760">
    <property type="entry name" value="SHORT-CHAIN DEHYDROGENASES/REDUCTASES FAMILY MEMBER"/>
    <property type="match status" value="1"/>
</dbReference>